<dbReference type="AlphaFoldDB" id="A0A1M5RN52"/>
<dbReference type="Pfam" id="PF22105">
    <property type="entry name" value="DUF6943"/>
    <property type="match status" value="1"/>
</dbReference>
<evidence type="ECO:0000313" key="1">
    <source>
        <dbReference type="EMBL" id="PRZ22814.1"/>
    </source>
</evidence>
<reference evidence="3" key="2">
    <citation type="submission" date="2016-11" db="EMBL/GenBank/DDBJ databases">
        <authorList>
            <person name="Varghese N."/>
            <person name="Submissions S."/>
        </authorList>
    </citation>
    <scope>NUCLEOTIDE SEQUENCE [LARGE SCALE GENOMIC DNA]</scope>
    <source>
        <strain evidence="3">DSM 19729</strain>
    </source>
</reference>
<proteinExistence type="predicted"/>
<dbReference type="Proteomes" id="UP000184384">
    <property type="component" value="Unassembled WGS sequence"/>
</dbReference>
<dbReference type="STRING" id="280093.SAMN05443373_11060"/>
<dbReference type="RefSeq" id="WP_072944955.1">
    <property type="nucleotide sequence ID" value="NZ_FQWO01000010.1"/>
</dbReference>
<name>A0A1M5RN52_9FLAO</name>
<dbReference type="EMBL" id="FQWO01000010">
    <property type="protein sequence ID" value="SHH27581.1"/>
    <property type="molecule type" value="Genomic_DNA"/>
</dbReference>
<gene>
    <name evidence="1" type="ORF">BC624_10662</name>
    <name evidence="2" type="ORF">SAMN05443373_11060</name>
</gene>
<dbReference type="EMBL" id="PVUB01000006">
    <property type="protein sequence ID" value="PRZ22814.1"/>
    <property type="molecule type" value="Genomic_DNA"/>
</dbReference>
<evidence type="ECO:0008006" key="5">
    <source>
        <dbReference type="Google" id="ProtNLM"/>
    </source>
</evidence>
<organism evidence="2 3">
    <name type="scientific">Flavobacterium granuli</name>
    <dbReference type="NCBI Taxonomy" id="280093"/>
    <lineage>
        <taxon>Bacteria</taxon>
        <taxon>Pseudomonadati</taxon>
        <taxon>Bacteroidota</taxon>
        <taxon>Flavobacteriia</taxon>
        <taxon>Flavobacteriales</taxon>
        <taxon>Flavobacteriaceae</taxon>
        <taxon>Flavobacterium</taxon>
    </lineage>
</organism>
<evidence type="ECO:0000313" key="3">
    <source>
        <dbReference type="Proteomes" id="UP000184384"/>
    </source>
</evidence>
<sequence length="144" mass="17116">MPNFIIKTHQKNAIYKGNQIYILNKGMNSGKPQNEPFTNSFVILFQNDEDAETVYWLAYSLWKAKFWHHSLFGSVIPFLRIADFKKDFMSKVNEMLQEHELHKKQIQALRLLAQKEDQLKKNIVLISEMRRVILLRYCKSQKKA</sequence>
<dbReference type="Proteomes" id="UP000237771">
    <property type="component" value="Unassembled WGS sequence"/>
</dbReference>
<keyword evidence="4" id="KW-1185">Reference proteome</keyword>
<protein>
    <recommendedName>
        <fullName evidence="5">Type I restriction modification DNA specificity domain-containing protein</fullName>
    </recommendedName>
</protein>
<accession>A0A1M5RN52</accession>
<evidence type="ECO:0000313" key="2">
    <source>
        <dbReference type="EMBL" id="SHH27581.1"/>
    </source>
</evidence>
<evidence type="ECO:0000313" key="4">
    <source>
        <dbReference type="Proteomes" id="UP000237771"/>
    </source>
</evidence>
<reference evidence="2" key="1">
    <citation type="submission" date="2016-11" db="EMBL/GenBank/DDBJ databases">
        <authorList>
            <person name="Jaros S."/>
            <person name="Januszkiewicz K."/>
            <person name="Wedrychowicz H."/>
        </authorList>
    </citation>
    <scope>NUCLEOTIDE SEQUENCE [LARGE SCALE GENOMIC DNA]</scope>
    <source>
        <strain evidence="2">DSM 19729</strain>
    </source>
</reference>
<dbReference type="InterPro" id="IPR054223">
    <property type="entry name" value="DUF6943"/>
</dbReference>
<reference evidence="1 4" key="3">
    <citation type="submission" date="2018-03" db="EMBL/GenBank/DDBJ databases">
        <title>Genomic Encyclopedia of Archaeal and Bacterial Type Strains, Phase II (KMG-II): from individual species to whole genera.</title>
        <authorList>
            <person name="Goeker M."/>
        </authorList>
    </citation>
    <scope>NUCLEOTIDE SEQUENCE [LARGE SCALE GENOMIC DNA]</scope>
    <source>
        <strain evidence="1 4">DSM 17797</strain>
    </source>
</reference>
<dbReference type="OrthoDB" id="670969at2"/>